<keyword evidence="1 2" id="KW-0238">DNA-binding</keyword>
<evidence type="ECO:0000256" key="1">
    <source>
        <dbReference type="ARBA" id="ARBA00023125"/>
    </source>
</evidence>
<accession>A0A0R2J0H9</accession>
<dbReference type="GO" id="GO:0003677">
    <property type="term" value="F:DNA binding"/>
    <property type="evidence" value="ECO:0007669"/>
    <property type="project" value="UniProtKB-UniRule"/>
</dbReference>
<dbReference type="InterPro" id="IPR009057">
    <property type="entry name" value="Homeodomain-like_sf"/>
</dbReference>
<proteinExistence type="predicted"/>
<feature type="domain" description="HTH tetR-type" evidence="3">
    <location>
        <begin position="10"/>
        <end position="70"/>
    </location>
</feature>
<organism evidence="4 5">
    <name type="scientific">Pediococcus cellicola</name>
    <dbReference type="NCBI Taxonomy" id="319652"/>
    <lineage>
        <taxon>Bacteria</taxon>
        <taxon>Bacillati</taxon>
        <taxon>Bacillota</taxon>
        <taxon>Bacilli</taxon>
        <taxon>Lactobacillales</taxon>
        <taxon>Lactobacillaceae</taxon>
        <taxon>Pediococcus</taxon>
    </lineage>
</organism>
<name>A0A0R2J0H9_9LACO</name>
<dbReference type="InterPro" id="IPR050624">
    <property type="entry name" value="HTH-type_Tx_Regulator"/>
</dbReference>
<dbReference type="Gene3D" id="1.10.357.10">
    <property type="entry name" value="Tetracycline Repressor, domain 2"/>
    <property type="match status" value="1"/>
</dbReference>
<evidence type="ECO:0000259" key="3">
    <source>
        <dbReference type="PROSITE" id="PS50977"/>
    </source>
</evidence>
<dbReference type="AlphaFoldDB" id="A0A0R2J0H9"/>
<dbReference type="InterPro" id="IPR001647">
    <property type="entry name" value="HTH_TetR"/>
</dbReference>
<keyword evidence="5" id="KW-1185">Reference proteome</keyword>
<comment type="caution">
    <text evidence="4">The sequence shown here is derived from an EMBL/GenBank/DDBJ whole genome shotgun (WGS) entry which is preliminary data.</text>
</comment>
<dbReference type="InterPro" id="IPR039532">
    <property type="entry name" value="TetR_C_Firmicutes"/>
</dbReference>
<evidence type="ECO:0000313" key="5">
    <source>
        <dbReference type="Proteomes" id="UP000051568"/>
    </source>
</evidence>
<protein>
    <recommendedName>
        <fullName evidence="3">HTH tetR-type domain-containing protein</fullName>
    </recommendedName>
</protein>
<dbReference type="EMBL" id="JQBR01000001">
    <property type="protein sequence ID" value="KRN67706.1"/>
    <property type="molecule type" value="Genomic_DNA"/>
</dbReference>
<dbReference type="RefSeq" id="WP_057748314.1">
    <property type="nucleotide sequence ID" value="NZ_BJVH01000001.1"/>
</dbReference>
<sequence>MASHSDPRIKKTKQRLKSALFQLLKNESTKNISIQQIVDTAAITRGTFYLHYHDKKDFIQAIINEVTNEFFLACLVDAKAYLDPKVAISEHDVQVFSLRKGFKFIADNYETFTVIFKLGRGNAFTDKATQLFDFYIQLFLKKFDLKQDAKTLHNQFTADFIVAGLLGITRNWLNDGMIYSPHFMGDKMYILIHDRMDKKLDVRDFFVN</sequence>
<evidence type="ECO:0000313" key="4">
    <source>
        <dbReference type="EMBL" id="KRN67706.1"/>
    </source>
</evidence>
<evidence type="ECO:0000256" key="2">
    <source>
        <dbReference type="PROSITE-ProRule" id="PRU00335"/>
    </source>
</evidence>
<feature type="DNA-binding region" description="H-T-H motif" evidence="2">
    <location>
        <begin position="33"/>
        <end position="52"/>
    </location>
</feature>
<reference evidence="4 5" key="1">
    <citation type="journal article" date="2015" name="Genome Announc.">
        <title>Expanding the biotechnology potential of lactobacilli through comparative genomics of 213 strains and associated genera.</title>
        <authorList>
            <person name="Sun Z."/>
            <person name="Harris H.M."/>
            <person name="McCann A."/>
            <person name="Guo C."/>
            <person name="Argimon S."/>
            <person name="Zhang W."/>
            <person name="Yang X."/>
            <person name="Jeffery I.B."/>
            <person name="Cooney J.C."/>
            <person name="Kagawa T.F."/>
            <person name="Liu W."/>
            <person name="Song Y."/>
            <person name="Salvetti E."/>
            <person name="Wrobel A."/>
            <person name="Rasinkangas P."/>
            <person name="Parkhill J."/>
            <person name="Rea M.C."/>
            <person name="O'Sullivan O."/>
            <person name="Ritari J."/>
            <person name="Douillard F.P."/>
            <person name="Paul Ross R."/>
            <person name="Yang R."/>
            <person name="Briner A.E."/>
            <person name="Felis G.E."/>
            <person name="de Vos W.M."/>
            <person name="Barrangou R."/>
            <person name="Klaenhammer T.R."/>
            <person name="Caufield P.W."/>
            <person name="Cui Y."/>
            <person name="Zhang H."/>
            <person name="O'Toole P.W."/>
        </authorList>
    </citation>
    <scope>NUCLEOTIDE SEQUENCE [LARGE SCALE GENOMIC DNA]</scope>
    <source>
        <strain evidence="4 5">DSM 17757</strain>
    </source>
</reference>
<gene>
    <name evidence="4" type="ORF">IV80_GL000249</name>
</gene>
<dbReference type="STRING" id="319652.IV80_GL000249"/>
<dbReference type="PATRIC" id="fig|319652.3.peg.251"/>
<dbReference type="Proteomes" id="UP000051568">
    <property type="component" value="Unassembled WGS sequence"/>
</dbReference>
<dbReference type="PROSITE" id="PS50977">
    <property type="entry name" value="HTH_TETR_2"/>
    <property type="match status" value="1"/>
</dbReference>
<dbReference type="SUPFAM" id="SSF46689">
    <property type="entry name" value="Homeodomain-like"/>
    <property type="match status" value="1"/>
</dbReference>
<dbReference type="OrthoDB" id="9810250at2"/>
<dbReference type="PANTHER" id="PTHR43479">
    <property type="entry name" value="ACREF/ENVCD OPERON REPRESSOR-RELATED"/>
    <property type="match status" value="1"/>
</dbReference>
<dbReference type="PANTHER" id="PTHR43479:SF11">
    <property type="entry name" value="ACREF_ENVCD OPERON REPRESSOR-RELATED"/>
    <property type="match status" value="1"/>
</dbReference>
<dbReference type="Pfam" id="PF14278">
    <property type="entry name" value="TetR_C_8"/>
    <property type="match status" value="1"/>
</dbReference>